<dbReference type="Proteomes" id="UP000007129">
    <property type="component" value="Unassembled WGS sequence"/>
</dbReference>
<comment type="caution">
    <text evidence="3">The sequence shown here is derived from an EMBL/GenBank/DDBJ whole genome shotgun (WGS) entry which is preliminary data.</text>
</comment>
<dbReference type="PANTHER" id="PTHR35395:SF1">
    <property type="entry name" value="DUF6536 DOMAIN-CONTAINING PROTEIN"/>
    <property type="match status" value="1"/>
</dbReference>
<feature type="transmembrane region" description="Helical" evidence="1">
    <location>
        <begin position="531"/>
        <end position="556"/>
    </location>
</feature>
<gene>
    <name evidence="3" type="ORF">MPH_00348</name>
</gene>
<keyword evidence="1" id="KW-1133">Transmembrane helix</keyword>
<organism evidence="3 4">
    <name type="scientific">Macrophomina phaseolina (strain MS6)</name>
    <name type="common">Charcoal rot fungus</name>
    <dbReference type="NCBI Taxonomy" id="1126212"/>
    <lineage>
        <taxon>Eukaryota</taxon>
        <taxon>Fungi</taxon>
        <taxon>Dikarya</taxon>
        <taxon>Ascomycota</taxon>
        <taxon>Pezizomycotina</taxon>
        <taxon>Dothideomycetes</taxon>
        <taxon>Dothideomycetes incertae sedis</taxon>
        <taxon>Botryosphaeriales</taxon>
        <taxon>Botryosphaeriaceae</taxon>
        <taxon>Macrophomina</taxon>
    </lineage>
</organism>
<feature type="transmembrane region" description="Helical" evidence="1">
    <location>
        <begin position="29"/>
        <end position="53"/>
    </location>
</feature>
<dbReference type="Pfam" id="PF20163">
    <property type="entry name" value="DUF6536"/>
    <property type="match status" value="1"/>
</dbReference>
<dbReference type="eggNOG" id="ENOG502RYAY">
    <property type="taxonomic scope" value="Eukaryota"/>
</dbReference>
<evidence type="ECO:0000259" key="2">
    <source>
        <dbReference type="Pfam" id="PF20163"/>
    </source>
</evidence>
<keyword evidence="1" id="KW-0472">Membrane</keyword>
<sequence length="587" mass="64630">MGIESTSQPTACSSSPLNRAYLTERYRSCLLLATCLAWAASVVNLGVLAWASAAKDGRVYTSTCTDVENINTAIHLTINALSTILLMSSIYCMRRVTRSSIDGARAQRWWAKVDFQSNRYQKLAKNREAVCWCILAILALTLHVFYNSVFHVTVAQNAFTAVVVDGQLPATVSEFNRTWPVKDADLAFIEGLLTNSSSFPNGFERLDAAQCTREYSQDILSYRSNLVLIVEPETGYKLSIPQVLDVKDIQTAPTNGVGRGAHEWLPSNRTRHWSTGASKSDYYYLKECMSQKVKHECSVQFNQPLGIAVALLSLIQAAGILFVFLQNDGRPWVTAGNAVAPSTHSPYQRLDARTSAIAAEEKQEWNWHIDRRMSLKREFFVTECSTFGVTMLSFSLGNIYYSVSSSSWGMAAGFGKFTAHRVIIGRAGTTWSTVPAALTANAPQAILSLLHLVCSDIFLRKWGSSAERGREASAGSTPYLLQPRHRQLFISLMTLTAISLHWLASLSTHLLDIESYDRLGNPHPAHNSVVWAYSPVAMLCSAIAGGVLLTGAMAVLRKGKAEAGHAGCPQKPAILSENMYYFKFPVV</sequence>
<protein>
    <recommendedName>
        <fullName evidence="2">DUF6536 domain-containing protein</fullName>
    </recommendedName>
</protein>
<dbReference type="InParanoid" id="K2RI67"/>
<dbReference type="EMBL" id="AHHD01000025">
    <property type="protein sequence ID" value="EKG22281.1"/>
    <property type="molecule type" value="Genomic_DNA"/>
</dbReference>
<evidence type="ECO:0000256" key="1">
    <source>
        <dbReference type="SAM" id="Phobius"/>
    </source>
</evidence>
<feature type="transmembrane region" description="Helical" evidence="1">
    <location>
        <begin position="73"/>
        <end position="93"/>
    </location>
</feature>
<evidence type="ECO:0000313" key="4">
    <source>
        <dbReference type="Proteomes" id="UP000007129"/>
    </source>
</evidence>
<dbReference type="AlphaFoldDB" id="K2RI67"/>
<feature type="transmembrane region" description="Helical" evidence="1">
    <location>
        <begin position="129"/>
        <end position="146"/>
    </location>
</feature>
<accession>K2RI67</accession>
<dbReference type="STRING" id="1126212.K2RI67"/>
<feature type="transmembrane region" description="Helical" evidence="1">
    <location>
        <begin position="305"/>
        <end position="325"/>
    </location>
</feature>
<dbReference type="VEuPathDB" id="FungiDB:MPH_00348"/>
<dbReference type="OrthoDB" id="4850512at2759"/>
<feature type="domain" description="DUF6536" evidence="2">
    <location>
        <begin position="27"/>
        <end position="166"/>
    </location>
</feature>
<proteinExistence type="predicted"/>
<reference evidence="3 4" key="1">
    <citation type="journal article" date="2012" name="BMC Genomics">
        <title>Tools to kill: Genome of one of the most destructive plant pathogenic fungi Macrophomina phaseolina.</title>
        <authorList>
            <person name="Islam M.S."/>
            <person name="Haque M.S."/>
            <person name="Islam M.M."/>
            <person name="Emdad E.M."/>
            <person name="Halim A."/>
            <person name="Hossen Q.M.M."/>
            <person name="Hossain M.Z."/>
            <person name="Ahmed B."/>
            <person name="Rahim S."/>
            <person name="Rahman M.S."/>
            <person name="Alam M.M."/>
            <person name="Hou S."/>
            <person name="Wan X."/>
            <person name="Saito J.A."/>
            <person name="Alam M."/>
        </authorList>
    </citation>
    <scope>NUCLEOTIDE SEQUENCE [LARGE SCALE GENOMIC DNA]</scope>
    <source>
        <strain evidence="3 4">MS6</strain>
    </source>
</reference>
<dbReference type="PANTHER" id="PTHR35395">
    <property type="entry name" value="DUF6536 DOMAIN-CONTAINING PROTEIN"/>
    <property type="match status" value="1"/>
</dbReference>
<name>K2RI67_MACPH</name>
<dbReference type="HOGENOM" id="CLU_464653_0_0_1"/>
<dbReference type="InterPro" id="IPR046623">
    <property type="entry name" value="DUF6536"/>
</dbReference>
<evidence type="ECO:0000313" key="3">
    <source>
        <dbReference type="EMBL" id="EKG22281.1"/>
    </source>
</evidence>
<feature type="transmembrane region" description="Helical" evidence="1">
    <location>
        <begin position="488"/>
        <end position="511"/>
    </location>
</feature>
<keyword evidence="1" id="KW-0812">Transmembrane</keyword>